<evidence type="ECO:0000313" key="1">
    <source>
        <dbReference type="EMBL" id="KAK3063688.1"/>
    </source>
</evidence>
<dbReference type="Proteomes" id="UP001186974">
    <property type="component" value="Unassembled WGS sequence"/>
</dbReference>
<feature type="non-terminal residue" evidence="1">
    <location>
        <position position="1"/>
    </location>
</feature>
<organism evidence="1 2">
    <name type="scientific">Coniosporium uncinatum</name>
    <dbReference type="NCBI Taxonomy" id="93489"/>
    <lineage>
        <taxon>Eukaryota</taxon>
        <taxon>Fungi</taxon>
        <taxon>Dikarya</taxon>
        <taxon>Ascomycota</taxon>
        <taxon>Pezizomycotina</taxon>
        <taxon>Dothideomycetes</taxon>
        <taxon>Dothideomycetes incertae sedis</taxon>
        <taxon>Coniosporium</taxon>
    </lineage>
</organism>
<dbReference type="EMBL" id="JAWDJW010006754">
    <property type="protein sequence ID" value="KAK3063688.1"/>
    <property type="molecule type" value="Genomic_DNA"/>
</dbReference>
<proteinExistence type="predicted"/>
<protein>
    <submittedName>
        <fullName evidence="1">Uncharacterized protein</fullName>
    </submittedName>
</protein>
<name>A0ACC3D8S5_9PEZI</name>
<keyword evidence="2" id="KW-1185">Reference proteome</keyword>
<reference evidence="1" key="1">
    <citation type="submission" date="2024-09" db="EMBL/GenBank/DDBJ databases">
        <title>Black Yeasts Isolated from many extreme environments.</title>
        <authorList>
            <person name="Coleine C."/>
            <person name="Stajich J.E."/>
            <person name="Selbmann L."/>
        </authorList>
    </citation>
    <scope>NUCLEOTIDE SEQUENCE</scope>
    <source>
        <strain evidence="1">CCFEE 5737</strain>
    </source>
</reference>
<gene>
    <name evidence="1" type="ORF">LTS18_013561</name>
</gene>
<accession>A0ACC3D8S5</accession>
<sequence length="53" mass="5968">ARELVLRSSGLEQTRALAQEYVDKAIEAIAIFPDSEAKSGLEEMCTKVMKRRK</sequence>
<comment type="caution">
    <text evidence="1">The sequence shown here is derived from an EMBL/GenBank/DDBJ whole genome shotgun (WGS) entry which is preliminary data.</text>
</comment>
<evidence type="ECO:0000313" key="2">
    <source>
        <dbReference type="Proteomes" id="UP001186974"/>
    </source>
</evidence>